<gene>
    <name evidence="9" type="ordered locus">Sros_0574</name>
</gene>
<feature type="transmembrane region" description="Helical" evidence="7">
    <location>
        <begin position="475"/>
        <end position="494"/>
    </location>
</feature>
<keyword evidence="4 7" id="KW-1133">Transmembrane helix</keyword>
<name>D2B4B2_STRRD</name>
<dbReference type="KEGG" id="sro:Sros_0574"/>
<dbReference type="HOGENOM" id="CLU_023092_0_0_11"/>
<dbReference type="eggNOG" id="COG1333">
    <property type="taxonomic scope" value="Bacteria"/>
</dbReference>
<sequence>MEEVEQAAGERTASGTSPDSTSSRVSASVNTTLTEKKPEARPAELGLVGWARWFWRTLTSMKTALILLFLFALASIPGSIWPQRGVSDAMVVKYFDDSPQLAEWLDRFWLFDVFKAPWFAAIYLLLFLSLIGCVLPRTKAHLRELRRKPPAPPRNLARLPQHASFDGDLTVETAAARLRARRFRVTTGPDWVAGEKGYLRETGNLVFHVALLGLLVAVGMGALYGYRGNVLVVEGEGFANTVAAYDRYMPGQQVSAESLEPFSFALDDFQATYIAQGERRGQPLDYEAKLKVTDAPGAPERDYALKVNDPLEVNGTQTYLIDHGYAPTFKITDGKGQVAFDGPVPCLVAQPANFTSECVIKVPDAQPEQLGLLVAFRPTTVPVNDDWVSVFPGAANPTAQVYGAFAGDLGLKNGRPQSVYELDPASLKKMKPLVMKADPLAVGKRLDLPNGAGSIEFTGVKEWIALQIAYDPGRMPAFVASALAVLGLVLSLTVRRRRVWVRLKDAPAEEAGGSGQPAQGHEHDRKHVEVGGLTRTEGSDFSEEFAEIVSVLNPGVKDAR</sequence>
<feature type="transmembrane region" description="Helical" evidence="7">
    <location>
        <begin position="64"/>
        <end position="81"/>
    </location>
</feature>
<feature type="transmembrane region" description="Helical" evidence="7">
    <location>
        <begin position="205"/>
        <end position="226"/>
    </location>
</feature>
<evidence type="ECO:0000256" key="4">
    <source>
        <dbReference type="ARBA" id="ARBA00022989"/>
    </source>
</evidence>
<evidence type="ECO:0000256" key="7">
    <source>
        <dbReference type="SAM" id="Phobius"/>
    </source>
</evidence>
<evidence type="ECO:0000313" key="9">
    <source>
        <dbReference type="EMBL" id="ACZ83598.1"/>
    </source>
</evidence>
<evidence type="ECO:0000256" key="3">
    <source>
        <dbReference type="ARBA" id="ARBA00022748"/>
    </source>
</evidence>
<dbReference type="GO" id="GO:0017004">
    <property type="term" value="P:cytochrome complex assembly"/>
    <property type="evidence" value="ECO:0007669"/>
    <property type="project" value="UniProtKB-KW"/>
</dbReference>
<feature type="region of interest" description="Disordered" evidence="6">
    <location>
        <begin position="507"/>
        <end position="539"/>
    </location>
</feature>
<dbReference type="InterPro" id="IPR023494">
    <property type="entry name" value="Cyt_c_bgen_Ccs1/CcsB/ResB"/>
</dbReference>
<evidence type="ECO:0000256" key="1">
    <source>
        <dbReference type="ARBA" id="ARBA00004141"/>
    </source>
</evidence>
<dbReference type="STRING" id="479432.Sros_0574"/>
<dbReference type="OrthoDB" id="3949537at2"/>
<feature type="transmembrane region" description="Helical" evidence="7">
    <location>
        <begin position="118"/>
        <end position="138"/>
    </location>
</feature>
<keyword evidence="3" id="KW-0201">Cytochrome c-type biogenesis</keyword>
<evidence type="ECO:0000256" key="6">
    <source>
        <dbReference type="SAM" id="MobiDB-lite"/>
    </source>
</evidence>
<dbReference type="Pfam" id="PF05140">
    <property type="entry name" value="ResB"/>
    <property type="match status" value="1"/>
</dbReference>
<organism evidence="9 10">
    <name type="scientific">Streptosporangium roseum (strain ATCC 12428 / DSM 43021 / JCM 3005 / KCTC 9067 / NCIMB 10171 / NRRL 2505 / NI 9100)</name>
    <dbReference type="NCBI Taxonomy" id="479432"/>
    <lineage>
        <taxon>Bacteria</taxon>
        <taxon>Bacillati</taxon>
        <taxon>Actinomycetota</taxon>
        <taxon>Actinomycetes</taxon>
        <taxon>Streptosporangiales</taxon>
        <taxon>Streptosporangiaceae</taxon>
        <taxon>Streptosporangium</taxon>
    </lineage>
</organism>
<keyword evidence="10" id="KW-1185">Reference proteome</keyword>
<evidence type="ECO:0000256" key="5">
    <source>
        <dbReference type="ARBA" id="ARBA00023136"/>
    </source>
</evidence>
<dbReference type="Proteomes" id="UP000002029">
    <property type="component" value="Chromosome"/>
</dbReference>
<feature type="compositionally biased region" description="Polar residues" evidence="6">
    <location>
        <begin position="13"/>
        <end position="33"/>
    </location>
</feature>
<feature type="domain" description="ResB-like" evidence="8">
    <location>
        <begin position="61"/>
        <end position="546"/>
    </location>
</feature>
<keyword evidence="2 7" id="KW-0812">Transmembrane</keyword>
<evidence type="ECO:0000259" key="8">
    <source>
        <dbReference type="Pfam" id="PF05140"/>
    </source>
</evidence>
<feature type="region of interest" description="Disordered" evidence="6">
    <location>
        <begin position="1"/>
        <end position="37"/>
    </location>
</feature>
<comment type="subcellular location">
    <subcellularLocation>
        <location evidence="1">Membrane</location>
        <topology evidence="1">Multi-pass membrane protein</topology>
    </subcellularLocation>
</comment>
<protein>
    <submittedName>
        <fullName evidence="9">ResB protein required for cytochrome c biosynthesis-like protein</fullName>
    </submittedName>
</protein>
<proteinExistence type="predicted"/>
<dbReference type="GO" id="GO:0016020">
    <property type="term" value="C:membrane"/>
    <property type="evidence" value="ECO:0007669"/>
    <property type="project" value="UniProtKB-SubCell"/>
</dbReference>
<reference evidence="9 10" key="1">
    <citation type="journal article" date="2010" name="Stand. Genomic Sci.">
        <title>Complete genome sequence of Streptosporangium roseum type strain (NI 9100).</title>
        <authorList>
            <person name="Nolan M."/>
            <person name="Sikorski J."/>
            <person name="Jando M."/>
            <person name="Lucas S."/>
            <person name="Lapidus A."/>
            <person name="Glavina Del Rio T."/>
            <person name="Chen F."/>
            <person name="Tice H."/>
            <person name="Pitluck S."/>
            <person name="Cheng J.F."/>
            <person name="Chertkov O."/>
            <person name="Sims D."/>
            <person name="Meincke L."/>
            <person name="Brettin T."/>
            <person name="Han C."/>
            <person name="Detter J.C."/>
            <person name="Bruce D."/>
            <person name="Goodwin L."/>
            <person name="Land M."/>
            <person name="Hauser L."/>
            <person name="Chang Y.J."/>
            <person name="Jeffries C.D."/>
            <person name="Ivanova N."/>
            <person name="Mavromatis K."/>
            <person name="Mikhailova N."/>
            <person name="Chen A."/>
            <person name="Palaniappan K."/>
            <person name="Chain P."/>
            <person name="Rohde M."/>
            <person name="Goker M."/>
            <person name="Bristow J."/>
            <person name="Eisen J.A."/>
            <person name="Markowitz V."/>
            <person name="Hugenholtz P."/>
            <person name="Kyrpides N.C."/>
            <person name="Klenk H.P."/>
        </authorList>
    </citation>
    <scope>NUCLEOTIDE SEQUENCE [LARGE SCALE GENOMIC DNA]</scope>
    <source>
        <strain evidence="10">ATCC 12428 / DSM 43021 / JCM 3005 / NI 9100</strain>
    </source>
</reference>
<evidence type="ECO:0000313" key="10">
    <source>
        <dbReference type="Proteomes" id="UP000002029"/>
    </source>
</evidence>
<dbReference type="PANTHER" id="PTHR31566">
    <property type="entry name" value="CYTOCHROME C BIOGENESIS PROTEIN CCS1, CHLOROPLASTIC"/>
    <property type="match status" value="1"/>
</dbReference>
<dbReference type="PANTHER" id="PTHR31566:SF0">
    <property type="entry name" value="CYTOCHROME C BIOGENESIS PROTEIN CCS1, CHLOROPLASTIC"/>
    <property type="match status" value="1"/>
</dbReference>
<dbReference type="AlphaFoldDB" id="D2B4B2"/>
<evidence type="ECO:0000256" key="2">
    <source>
        <dbReference type="ARBA" id="ARBA00022692"/>
    </source>
</evidence>
<accession>D2B4B2</accession>
<keyword evidence="5 7" id="KW-0472">Membrane</keyword>
<dbReference type="EMBL" id="CP001814">
    <property type="protein sequence ID" value="ACZ83598.1"/>
    <property type="molecule type" value="Genomic_DNA"/>
</dbReference>
<feature type="compositionally biased region" description="Basic and acidic residues" evidence="6">
    <location>
        <begin position="520"/>
        <end position="529"/>
    </location>
</feature>
<dbReference type="InterPro" id="IPR007816">
    <property type="entry name" value="ResB-like_domain"/>
</dbReference>